<evidence type="ECO:0000313" key="1">
    <source>
        <dbReference type="EMBL" id="GEZ54838.1"/>
    </source>
</evidence>
<sequence length="135" mass="15812">MAYIEEIAKDTKFIEIEDQLLVLIRRQVETELMLEEKFRDLCEEVYNFIKEIKGVVKEFEKKELVAAGNSNNLTNAMSVYIQRETNSDLQFSFGLSQLWDVLYIRVNELRLLSSELNVFGSPLEIQYVKSLKHLS</sequence>
<accession>A0A699IHN4</accession>
<organism evidence="1">
    <name type="scientific">Tanacetum cinerariifolium</name>
    <name type="common">Dalmatian daisy</name>
    <name type="synonym">Chrysanthemum cinerariifolium</name>
    <dbReference type="NCBI Taxonomy" id="118510"/>
    <lineage>
        <taxon>Eukaryota</taxon>
        <taxon>Viridiplantae</taxon>
        <taxon>Streptophyta</taxon>
        <taxon>Embryophyta</taxon>
        <taxon>Tracheophyta</taxon>
        <taxon>Spermatophyta</taxon>
        <taxon>Magnoliopsida</taxon>
        <taxon>eudicotyledons</taxon>
        <taxon>Gunneridae</taxon>
        <taxon>Pentapetalae</taxon>
        <taxon>asterids</taxon>
        <taxon>campanulids</taxon>
        <taxon>Asterales</taxon>
        <taxon>Asteraceae</taxon>
        <taxon>Asteroideae</taxon>
        <taxon>Anthemideae</taxon>
        <taxon>Anthemidinae</taxon>
        <taxon>Tanacetum</taxon>
    </lineage>
</organism>
<gene>
    <name evidence="1" type="ORF">Tci_526811</name>
</gene>
<proteinExistence type="predicted"/>
<reference evidence="1" key="1">
    <citation type="journal article" date="2019" name="Sci. Rep.">
        <title>Draft genome of Tanacetum cinerariifolium, the natural source of mosquito coil.</title>
        <authorList>
            <person name="Yamashiro T."/>
            <person name="Shiraishi A."/>
            <person name="Satake H."/>
            <person name="Nakayama K."/>
        </authorList>
    </citation>
    <scope>NUCLEOTIDE SEQUENCE</scope>
</reference>
<name>A0A699IHN4_TANCI</name>
<dbReference type="AlphaFoldDB" id="A0A699IHN4"/>
<dbReference type="EMBL" id="BKCJ010292439">
    <property type="protein sequence ID" value="GEZ54838.1"/>
    <property type="molecule type" value="Genomic_DNA"/>
</dbReference>
<comment type="caution">
    <text evidence="1">The sequence shown here is derived from an EMBL/GenBank/DDBJ whole genome shotgun (WGS) entry which is preliminary data.</text>
</comment>
<protein>
    <submittedName>
        <fullName evidence="1">Uncharacterized protein</fullName>
    </submittedName>
</protein>